<gene>
    <name evidence="1" type="ORF">LMG29542_01553</name>
</gene>
<keyword evidence="2" id="KW-1185">Reference proteome</keyword>
<dbReference type="EMBL" id="CADIKH010000006">
    <property type="protein sequence ID" value="CAB3751794.1"/>
    <property type="molecule type" value="Genomic_DNA"/>
</dbReference>
<sequence>MALNLTDTADLFVNNIASAVRNVAGQDVTTVEGFSQTQLQSLAQQSALITGMIEANEFTDDERDFYLIGLKQMAMGFAQTLIGIVVVEVEKLFNAIITAIYQSINTIAGAALPLPV</sequence>
<evidence type="ECO:0000313" key="1">
    <source>
        <dbReference type="EMBL" id="CAB3751794.1"/>
    </source>
</evidence>
<dbReference type="RefSeq" id="WP_175225878.1">
    <property type="nucleotide sequence ID" value="NZ_CADIKH010000006.1"/>
</dbReference>
<protein>
    <submittedName>
        <fullName evidence="1">Uncharacterized protein</fullName>
    </submittedName>
</protein>
<name>A0A6J5DEC6_9BURK</name>
<proteinExistence type="predicted"/>
<reference evidence="1 2" key="1">
    <citation type="submission" date="2020-04" db="EMBL/GenBank/DDBJ databases">
        <authorList>
            <person name="De Canck E."/>
        </authorList>
    </citation>
    <scope>NUCLEOTIDE SEQUENCE [LARGE SCALE GENOMIC DNA]</scope>
    <source>
        <strain evidence="1 2">LMG 29542</strain>
    </source>
</reference>
<dbReference type="AlphaFoldDB" id="A0A6J5DEC6"/>
<evidence type="ECO:0000313" key="2">
    <source>
        <dbReference type="Proteomes" id="UP000494363"/>
    </source>
</evidence>
<dbReference type="Proteomes" id="UP000494363">
    <property type="component" value="Unassembled WGS sequence"/>
</dbReference>
<organism evidence="1 2">
    <name type="scientific">Paraburkholderia humisilvae</name>
    <dbReference type="NCBI Taxonomy" id="627669"/>
    <lineage>
        <taxon>Bacteria</taxon>
        <taxon>Pseudomonadati</taxon>
        <taxon>Pseudomonadota</taxon>
        <taxon>Betaproteobacteria</taxon>
        <taxon>Burkholderiales</taxon>
        <taxon>Burkholderiaceae</taxon>
        <taxon>Paraburkholderia</taxon>
    </lineage>
</organism>
<accession>A0A6J5DEC6</accession>